<evidence type="ECO:0000313" key="1">
    <source>
        <dbReference type="EMBL" id="QFZ82645.1"/>
    </source>
</evidence>
<dbReference type="Gene3D" id="3.30.530.20">
    <property type="match status" value="1"/>
</dbReference>
<dbReference type="EMBL" id="CP045644">
    <property type="protein sequence ID" value="QFZ82645.1"/>
    <property type="molecule type" value="Genomic_DNA"/>
</dbReference>
<name>A0A5Q0M2E7_VARPD</name>
<proteinExistence type="predicted"/>
<evidence type="ECO:0000313" key="2">
    <source>
        <dbReference type="Proteomes" id="UP000326780"/>
    </source>
</evidence>
<accession>A0A5Q0M2E7</accession>
<dbReference type="InterPro" id="IPR023393">
    <property type="entry name" value="START-like_dom_sf"/>
</dbReference>
<dbReference type="AlphaFoldDB" id="A0A5Q0M2E7"/>
<gene>
    <name evidence="1" type="ORF">GFK26_07675</name>
</gene>
<sequence>MTQATTTPTNEGGALSRVITQRVNCEWRDAYALASDPKRLPDWASGLSKSALVPHGDHWVVRTPESGEARMRFAPPNEFGVLDHWVAPEGVPEVYLPFRVIGVAPGVCELQFTLLRQPHMDDAAFARDADWIARDLQALRRLLEAG</sequence>
<reference evidence="1 2" key="1">
    <citation type="submission" date="2019-10" db="EMBL/GenBank/DDBJ databases">
        <title>Complete genome sequence of Variovorax paradoxus 5C-2.</title>
        <authorList>
            <person name="Gogoleva N.E."/>
            <person name="Balkin A.S."/>
        </authorList>
    </citation>
    <scope>NUCLEOTIDE SEQUENCE [LARGE SCALE GENOMIC DNA]</scope>
    <source>
        <strain evidence="1 2">5C-2</strain>
    </source>
</reference>
<dbReference type="RefSeq" id="WP_153281472.1">
    <property type="nucleotide sequence ID" value="NZ_CP045644.1"/>
</dbReference>
<organism evidence="1 2">
    <name type="scientific">Variovorax paradoxus</name>
    <dbReference type="NCBI Taxonomy" id="34073"/>
    <lineage>
        <taxon>Bacteria</taxon>
        <taxon>Pseudomonadati</taxon>
        <taxon>Pseudomonadota</taxon>
        <taxon>Betaproteobacteria</taxon>
        <taxon>Burkholderiales</taxon>
        <taxon>Comamonadaceae</taxon>
        <taxon>Variovorax</taxon>
    </lineage>
</organism>
<protein>
    <submittedName>
        <fullName evidence="1">SRPBCC family protein</fullName>
    </submittedName>
</protein>
<dbReference type="SUPFAM" id="SSF55961">
    <property type="entry name" value="Bet v1-like"/>
    <property type="match status" value="1"/>
</dbReference>
<dbReference type="Proteomes" id="UP000326780">
    <property type="component" value="Chromosome"/>
</dbReference>